<proteinExistence type="predicted"/>
<protein>
    <submittedName>
        <fullName evidence="3">Uncharacterized protein LOC104723222</fullName>
    </submittedName>
</protein>
<evidence type="ECO:0000313" key="3">
    <source>
        <dbReference type="RefSeq" id="XP_010439857.2"/>
    </source>
</evidence>
<sequence length="126" mass="14756">MKYSPLKLIRNPNTFKNFFDLKTFSRTGEKLARKDRIKVIMVRSELVRRRFLSGNEMAPAPVISRRTCSMSPTLETIFEDDFNHQDPHYRVVVVGKRHRLFLLVPAIISAVSCALLYRQDRVVRFS</sequence>
<keyword evidence="1" id="KW-1133">Transmembrane helix</keyword>
<evidence type="ECO:0000313" key="2">
    <source>
        <dbReference type="Proteomes" id="UP000694864"/>
    </source>
</evidence>
<dbReference type="Proteomes" id="UP000694864">
    <property type="component" value="Chromosome 11"/>
</dbReference>
<gene>
    <name evidence="3" type="primary">LOC104723222</name>
</gene>
<dbReference type="RefSeq" id="XP_010439857.2">
    <property type="nucleotide sequence ID" value="XM_010441555.2"/>
</dbReference>
<name>A0ABM0UE70_CAMSA</name>
<keyword evidence="2" id="KW-1185">Reference proteome</keyword>
<reference evidence="2" key="1">
    <citation type="journal article" date="2014" name="Nat. Commun.">
        <title>The emerging biofuel crop Camelina sativa retains a highly undifferentiated hexaploid genome structure.</title>
        <authorList>
            <person name="Kagale S."/>
            <person name="Koh C."/>
            <person name="Nixon J."/>
            <person name="Bollina V."/>
            <person name="Clarke W.E."/>
            <person name="Tuteja R."/>
            <person name="Spillane C."/>
            <person name="Robinson S.J."/>
            <person name="Links M.G."/>
            <person name="Clarke C."/>
            <person name="Higgins E.E."/>
            <person name="Huebert T."/>
            <person name="Sharpe A.G."/>
            <person name="Parkin I.A."/>
        </authorList>
    </citation>
    <scope>NUCLEOTIDE SEQUENCE [LARGE SCALE GENOMIC DNA]</scope>
    <source>
        <strain evidence="2">cv. DH55</strain>
    </source>
</reference>
<dbReference type="GeneID" id="104723222"/>
<feature type="transmembrane region" description="Helical" evidence="1">
    <location>
        <begin position="100"/>
        <end position="117"/>
    </location>
</feature>
<keyword evidence="1" id="KW-0812">Transmembrane</keyword>
<reference evidence="3" key="2">
    <citation type="submission" date="2025-08" db="UniProtKB">
        <authorList>
            <consortium name="RefSeq"/>
        </authorList>
    </citation>
    <scope>IDENTIFICATION</scope>
    <source>
        <tissue evidence="3">Leaf</tissue>
    </source>
</reference>
<keyword evidence="1" id="KW-0472">Membrane</keyword>
<evidence type="ECO:0000256" key="1">
    <source>
        <dbReference type="SAM" id="Phobius"/>
    </source>
</evidence>
<organism evidence="2 3">
    <name type="scientific">Camelina sativa</name>
    <name type="common">False flax</name>
    <name type="synonym">Myagrum sativum</name>
    <dbReference type="NCBI Taxonomy" id="90675"/>
    <lineage>
        <taxon>Eukaryota</taxon>
        <taxon>Viridiplantae</taxon>
        <taxon>Streptophyta</taxon>
        <taxon>Embryophyta</taxon>
        <taxon>Tracheophyta</taxon>
        <taxon>Spermatophyta</taxon>
        <taxon>Magnoliopsida</taxon>
        <taxon>eudicotyledons</taxon>
        <taxon>Gunneridae</taxon>
        <taxon>Pentapetalae</taxon>
        <taxon>rosids</taxon>
        <taxon>malvids</taxon>
        <taxon>Brassicales</taxon>
        <taxon>Brassicaceae</taxon>
        <taxon>Camelineae</taxon>
        <taxon>Camelina</taxon>
    </lineage>
</organism>
<accession>A0ABM0UE70</accession>